<dbReference type="PIRSF" id="PIRSF000381">
    <property type="entry name" value="MetH"/>
    <property type="match status" value="1"/>
</dbReference>
<dbReference type="CDD" id="cd02069">
    <property type="entry name" value="methionine_synthase_B12_BD"/>
    <property type="match status" value="1"/>
</dbReference>
<evidence type="ECO:0000256" key="11">
    <source>
        <dbReference type="ARBA" id="ARBA00023167"/>
    </source>
</evidence>
<keyword evidence="6" id="KW-0808">Transferase</keyword>
<evidence type="ECO:0000259" key="16">
    <source>
        <dbReference type="PROSITE" id="PS50974"/>
    </source>
</evidence>
<evidence type="ECO:0000256" key="14">
    <source>
        <dbReference type="SAM" id="MobiDB-lite"/>
    </source>
</evidence>
<keyword evidence="8" id="KW-0479">Metal-binding</keyword>
<dbReference type="Gene3D" id="3.10.196.10">
    <property type="entry name" value="Vitamin B12-dependent methionine synthase, activation domain"/>
    <property type="match status" value="1"/>
</dbReference>
<evidence type="ECO:0000259" key="18">
    <source>
        <dbReference type="PROSITE" id="PS51337"/>
    </source>
</evidence>
<dbReference type="SMART" id="SM01018">
    <property type="entry name" value="B12-binding_2"/>
    <property type="match status" value="1"/>
</dbReference>
<dbReference type="PANTHER" id="PTHR45833">
    <property type="entry name" value="METHIONINE SYNTHASE"/>
    <property type="match status" value="1"/>
</dbReference>
<dbReference type="GO" id="GO:0008705">
    <property type="term" value="F:methionine synthase activity"/>
    <property type="evidence" value="ECO:0007669"/>
    <property type="project" value="InterPro"/>
</dbReference>
<dbReference type="FunFam" id="1.10.1240.10:FF:000001">
    <property type="entry name" value="Methionine synthase"/>
    <property type="match status" value="1"/>
</dbReference>
<dbReference type="GO" id="GO:0031419">
    <property type="term" value="F:cobalamin binding"/>
    <property type="evidence" value="ECO:0007669"/>
    <property type="project" value="UniProtKB-KW"/>
</dbReference>
<dbReference type="InterPro" id="IPR036724">
    <property type="entry name" value="Cobalamin-bd_sf"/>
</dbReference>
<protein>
    <submittedName>
        <fullName evidence="19">Unannotated protein</fullName>
    </submittedName>
</protein>
<feature type="domain" description="B12-binding" evidence="17">
    <location>
        <begin position="400"/>
        <end position="536"/>
    </location>
</feature>
<sequence>MSSLYSPVTLTQDNSFLIIGERTNANGSKAFRDAMLREDWDTCLKMATEQIREGSHVLDVCVDYVGHDGTVDMNHIASRFASQASVPLVLDSTEPEVMEAGLLHTGGRSILNSANLEDGEAPGSRLDRVFTLARDYGAAVICLLIDERGQARDVEWKMEVAHRIAKIATERYGLSHSDLIFDALTFPIGTGDEDLRKDGIATLEAIKRIKSEIPGAFTTLGLSNVSFGLSPATRQVLNSVFLHEAREVGLDSAIVHASKILPLSRIPDEQIEVCTDLIFDRRSQGYDPLTKLLEIFADVSTIDAVKEDRTDWTIEQILRQRIIDGDREGLIDDLNAARSQGIAPLDIINEVLLDGMREVGELFGSGRMQLPFVLQSAETMKTAVAHLEQFMEKTGESTSKGKLVLATVKGDVHDIGKNLVDIICTNNGYEVHNIGIKIGINEMIEKVKEVGADALGMSGLLVKSTIIMRDNLLELNEQGLSDIPVLLGGAALTRSYVEQDLRKIYNGRVLYGKDAFEGLSTLDKLMDIKKSGVDDPDFGRKVGERRIPRREKVEVDPSTLPARSPEVETDNTVFTPPFLGSKVVKGIGIDEIAEYINETALYRNQWQYRPNAGETDEDFKSRIRPILRQQLSDAKASGVLVPQLVYGYFPVNADGDDLVVYTDDTRTTEQTRFHYPRQKVAPFMCISDFFRSVESGEPDYAAFHIVTMGQPVSEKAAELFAANKYQDYLELHGIGVEMAEALAEYWHHRIRTEWGFVEEDGPTIAGLFRQQYRGGRYSWGYPACPDLEDNARVAELLEAGRIGIEVSEETGWQYQPEQTTSAIICHHPKSKYFVARD</sequence>
<dbReference type="GO" id="GO:0050667">
    <property type="term" value="P:homocysteine metabolic process"/>
    <property type="evidence" value="ECO:0007669"/>
    <property type="project" value="TreeGrafter"/>
</dbReference>
<keyword evidence="12" id="KW-0170">Cobalt</keyword>
<dbReference type="InterPro" id="IPR003759">
    <property type="entry name" value="Cbl-bd_cap"/>
</dbReference>
<dbReference type="AlphaFoldDB" id="A0A6J7PMJ2"/>
<dbReference type="Pfam" id="PF00809">
    <property type="entry name" value="Pterin_bind"/>
    <property type="match status" value="1"/>
</dbReference>
<organism evidence="19">
    <name type="scientific">freshwater metagenome</name>
    <dbReference type="NCBI Taxonomy" id="449393"/>
    <lineage>
        <taxon>unclassified sequences</taxon>
        <taxon>metagenomes</taxon>
        <taxon>ecological metagenomes</taxon>
    </lineage>
</organism>
<evidence type="ECO:0000256" key="9">
    <source>
        <dbReference type="ARBA" id="ARBA00022737"/>
    </source>
</evidence>
<dbReference type="Pfam" id="PF02965">
    <property type="entry name" value="Met_synt_B12"/>
    <property type="match status" value="1"/>
</dbReference>
<dbReference type="PROSITE" id="PS50972">
    <property type="entry name" value="PTERIN_BINDING"/>
    <property type="match status" value="1"/>
</dbReference>
<dbReference type="PANTHER" id="PTHR45833:SF1">
    <property type="entry name" value="METHIONINE SYNTHASE"/>
    <property type="match status" value="1"/>
</dbReference>
<evidence type="ECO:0000256" key="2">
    <source>
        <dbReference type="ARBA" id="ARBA00010398"/>
    </source>
</evidence>
<keyword evidence="10" id="KW-0862">Zinc</keyword>
<dbReference type="Gene3D" id="1.10.1240.10">
    <property type="entry name" value="Methionine synthase domain"/>
    <property type="match status" value="1"/>
</dbReference>
<dbReference type="GO" id="GO:0005829">
    <property type="term" value="C:cytosol"/>
    <property type="evidence" value="ECO:0007669"/>
    <property type="project" value="TreeGrafter"/>
</dbReference>
<dbReference type="Gene3D" id="3.40.50.280">
    <property type="entry name" value="Cobalamin-binding domain"/>
    <property type="match status" value="1"/>
</dbReference>
<dbReference type="SUPFAM" id="SSF47644">
    <property type="entry name" value="Methionine synthase domain"/>
    <property type="match status" value="1"/>
</dbReference>
<dbReference type="GO" id="GO:0032259">
    <property type="term" value="P:methylation"/>
    <property type="evidence" value="ECO:0007669"/>
    <property type="project" value="UniProtKB-KW"/>
</dbReference>
<dbReference type="FunFam" id="3.20.20.20:FF:000007">
    <property type="entry name" value="Methionine synthase"/>
    <property type="match status" value="1"/>
</dbReference>
<dbReference type="InterPro" id="IPR011005">
    <property type="entry name" value="Dihydropteroate_synth-like_sf"/>
</dbReference>
<dbReference type="InterPro" id="IPR033706">
    <property type="entry name" value="Met_synthase_B12-bd"/>
</dbReference>
<dbReference type="PROSITE" id="PS51337">
    <property type="entry name" value="B12_BINDING_NTER"/>
    <property type="match status" value="1"/>
</dbReference>
<proteinExistence type="inferred from homology"/>
<name>A0A6J7PMJ2_9ZZZZ</name>
<evidence type="ECO:0000256" key="7">
    <source>
        <dbReference type="ARBA" id="ARBA00022691"/>
    </source>
</evidence>
<keyword evidence="7" id="KW-0949">S-adenosyl-L-methionine</keyword>
<dbReference type="InterPro" id="IPR000489">
    <property type="entry name" value="Pterin-binding_dom"/>
</dbReference>
<dbReference type="Pfam" id="PF02310">
    <property type="entry name" value="B12-binding"/>
    <property type="match status" value="1"/>
</dbReference>
<comment type="pathway">
    <text evidence="13">Amino-acid biosynthesis; L-methionine biosynthesis via de novo pathway.</text>
</comment>
<keyword evidence="9" id="KW-0677">Repeat</keyword>
<dbReference type="PROSITE" id="PS51332">
    <property type="entry name" value="B12_BINDING"/>
    <property type="match status" value="1"/>
</dbReference>
<feature type="domain" description="Pterin-binding" evidence="15">
    <location>
        <begin position="16"/>
        <end position="279"/>
    </location>
</feature>
<evidence type="ECO:0000256" key="3">
    <source>
        <dbReference type="ARBA" id="ARBA00022603"/>
    </source>
</evidence>
<dbReference type="SUPFAM" id="SSF51717">
    <property type="entry name" value="Dihydropteroate synthetase-like"/>
    <property type="match status" value="1"/>
</dbReference>
<comment type="similarity">
    <text evidence="2">Belongs to the vitamin-B12 dependent methionine synthase family.</text>
</comment>
<evidence type="ECO:0000256" key="1">
    <source>
        <dbReference type="ARBA" id="ARBA00001947"/>
    </source>
</evidence>
<evidence type="ECO:0000256" key="4">
    <source>
        <dbReference type="ARBA" id="ARBA00022605"/>
    </source>
</evidence>
<dbReference type="PROSITE" id="PS50974">
    <property type="entry name" value="ADOMET_ACTIVATION"/>
    <property type="match status" value="1"/>
</dbReference>
<keyword evidence="11" id="KW-0486">Methionine biosynthesis</keyword>
<dbReference type="GO" id="GO:0046653">
    <property type="term" value="P:tetrahydrofolate metabolic process"/>
    <property type="evidence" value="ECO:0007669"/>
    <property type="project" value="TreeGrafter"/>
</dbReference>
<accession>A0A6J7PMJ2</accession>
<dbReference type="EMBL" id="CAFBPC010000099">
    <property type="protein sequence ID" value="CAB5004629.1"/>
    <property type="molecule type" value="Genomic_DNA"/>
</dbReference>
<evidence type="ECO:0000256" key="8">
    <source>
        <dbReference type="ARBA" id="ARBA00022723"/>
    </source>
</evidence>
<keyword evidence="4" id="KW-0028">Amino-acid biosynthesis</keyword>
<evidence type="ECO:0000256" key="12">
    <source>
        <dbReference type="ARBA" id="ARBA00023285"/>
    </source>
</evidence>
<dbReference type="InterPro" id="IPR036594">
    <property type="entry name" value="Meth_synthase_dom"/>
</dbReference>
<evidence type="ECO:0000259" key="17">
    <source>
        <dbReference type="PROSITE" id="PS51332"/>
    </source>
</evidence>
<dbReference type="InterPro" id="IPR037010">
    <property type="entry name" value="VitB12-dep_Met_synth_activ_sf"/>
</dbReference>
<comment type="cofactor">
    <cofactor evidence="1">
        <name>Zn(2+)</name>
        <dbReference type="ChEBI" id="CHEBI:29105"/>
    </cofactor>
</comment>
<dbReference type="Gene3D" id="3.20.20.20">
    <property type="entry name" value="Dihydropteroate synthase-like"/>
    <property type="match status" value="1"/>
</dbReference>
<dbReference type="GO" id="GO:0008270">
    <property type="term" value="F:zinc ion binding"/>
    <property type="evidence" value="ECO:0007669"/>
    <property type="project" value="InterPro"/>
</dbReference>
<evidence type="ECO:0000256" key="10">
    <source>
        <dbReference type="ARBA" id="ARBA00022833"/>
    </source>
</evidence>
<feature type="region of interest" description="Disordered" evidence="14">
    <location>
        <begin position="552"/>
        <end position="571"/>
    </location>
</feature>
<dbReference type="InterPro" id="IPR050554">
    <property type="entry name" value="Met_Synthase/Corrinoid"/>
</dbReference>
<feature type="domain" description="AdoMet activation" evidence="16">
    <location>
        <begin position="550"/>
        <end position="837"/>
    </location>
</feature>
<evidence type="ECO:0000313" key="19">
    <source>
        <dbReference type="EMBL" id="CAB5004629.1"/>
    </source>
</evidence>
<feature type="domain" description="B12-binding N-terminal" evidence="18">
    <location>
        <begin position="305"/>
        <end position="399"/>
    </location>
</feature>
<dbReference type="Pfam" id="PF02607">
    <property type="entry name" value="B12-binding_2"/>
    <property type="match status" value="1"/>
</dbReference>
<evidence type="ECO:0000256" key="5">
    <source>
        <dbReference type="ARBA" id="ARBA00022628"/>
    </source>
</evidence>
<keyword evidence="3" id="KW-0489">Methyltransferase</keyword>
<evidence type="ECO:0000259" key="15">
    <source>
        <dbReference type="PROSITE" id="PS50972"/>
    </source>
</evidence>
<dbReference type="InterPro" id="IPR011822">
    <property type="entry name" value="MetH"/>
</dbReference>
<dbReference type="SUPFAM" id="SSF56507">
    <property type="entry name" value="Methionine synthase activation domain-like"/>
    <property type="match status" value="1"/>
</dbReference>
<dbReference type="InterPro" id="IPR004223">
    <property type="entry name" value="VitB12-dep_Met_synth_activ_dom"/>
</dbReference>
<reference evidence="19" key="1">
    <citation type="submission" date="2020-05" db="EMBL/GenBank/DDBJ databases">
        <authorList>
            <person name="Chiriac C."/>
            <person name="Salcher M."/>
            <person name="Ghai R."/>
            <person name="Kavagutti S V."/>
        </authorList>
    </citation>
    <scope>NUCLEOTIDE SEQUENCE</scope>
</reference>
<dbReference type="InterPro" id="IPR006158">
    <property type="entry name" value="Cobalamin-bd"/>
</dbReference>
<evidence type="ECO:0000256" key="6">
    <source>
        <dbReference type="ARBA" id="ARBA00022679"/>
    </source>
</evidence>
<evidence type="ECO:0000256" key="13">
    <source>
        <dbReference type="ARBA" id="ARBA00034478"/>
    </source>
</evidence>
<keyword evidence="5" id="KW-0846">Cobalamin</keyword>
<dbReference type="SUPFAM" id="SSF52242">
    <property type="entry name" value="Cobalamin (vitamin B12)-binding domain"/>
    <property type="match status" value="1"/>
</dbReference>
<gene>
    <name evidence="19" type="ORF">UFOPK4057_00529</name>
</gene>